<dbReference type="PANTHER" id="PTHR23329:SF1">
    <property type="entry name" value="TUFTELIN-INTERACTING PROTEIN 11"/>
    <property type="match status" value="1"/>
</dbReference>
<dbReference type="Pfam" id="PF01585">
    <property type="entry name" value="G-patch"/>
    <property type="match status" value="1"/>
</dbReference>
<sequence>MARLDEMRFDPSRLGKATAADYSSSESDVEDEEEYLVPSTNPHESEFANHNPRKRRRTGRDAKESAALGIFGSESDDDGDGGPGARFKRKNLRNKGMSFVSSAANKATTRSNDDDDDDDLDMDDSDDDNDEYGENGPTIQSTVAAAADDDEEEEEDDEEAGGVGLGFRGSGAASASAQGLGWAPPTQRHMVGQKESMSPSPKPSAPKPSQPFVKSSFGASNPLGTGFMPTSAKAPTLLVRDDEPTTPRAAMPSTYGGQRKGSKTKINPKSFGARMMAKMGYVEGKGLGVEGQGRHVIIEANLRPQKVGLGAVKEKTVQEREEEKRQARLRGEVVVDSDEEEKKKKATRRKKALGGAGGGSGPGSGASTPRRQKPKYVTMEEVKKAAPGLDIPDAFTPILDLTGPGKKMLTSSSGLMTPGGSVAADSAETVEARKLVKRAQSDFMAILEEWQSLQERKAYVDLQLQQEGLELEELTTSLQGNQSITTTCEAISQPPESGEFEKTADLTFKLGRIISGLRNASNSLSDLMLPQIKDELAILAVAAIYPTLKEFLQLWKPLEEPKPAFVDGLVSIRHLLGLEVKQLTKKGHRRATATPYEAMMYKFWLPTVASAVRDWNVREPEQLISLFEAWEQLMPPFVRAQLLEQDIVRKLDEAVQKWQPKKKGSSSSSHNLPHVWIFPWLPYLPATHLDPKSSTGLVADVKRKFRQLIDVWEFDRGLIPGLKQWKEILRPTRSHDQWGPLVMNHVLPSMARYLRTHFRVDPQDQEPYMGMLEGVFQWLDVIRPSMVGEVLVAEIFPMWHDALYHWLLLDEANFEEIGQWFEWWQNDVFPEDIKSIPSITAEFTKGTALVEQALDLGERAKTDLKPPTKGPALRPAKSSRDDKHHRHRQQPVVAQTMLPAKQAEEVTFRHVMEEWCQQNDLQFIPERKKVHAEGPLYRITSRGDGKGGVLVYFQGDVLIAEMKGKEPIKIRRDAESTWEFLLEMA</sequence>
<feature type="compositionally biased region" description="Gly residues" evidence="7">
    <location>
        <begin position="354"/>
        <end position="364"/>
    </location>
</feature>
<comment type="subcellular location">
    <subcellularLocation>
        <location evidence="1">Nucleus</location>
    </subcellularLocation>
</comment>
<keyword evidence="3" id="KW-0507">mRNA processing</keyword>
<evidence type="ECO:0000313" key="10">
    <source>
        <dbReference type="Proteomes" id="UP001286456"/>
    </source>
</evidence>
<dbReference type="EMBL" id="JAUEPO010000007">
    <property type="protein sequence ID" value="KAK3317207.1"/>
    <property type="molecule type" value="Genomic_DNA"/>
</dbReference>
<feature type="compositionally biased region" description="Basic and acidic residues" evidence="7">
    <location>
        <begin position="313"/>
        <end position="333"/>
    </location>
</feature>
<evidence type="ECO:0000256" key="4">
    <source>
        <dbReference type="ARBA" id="ARBA00022728"/>
    </source>
</evidence>
<feature type="domain" description="G-patch" evidence="8">
    <location>
        <begin position="268"/>
        <end position="314"/>
    </location>
</feature>
<feature type="compositionally biased region" description="Acidic residues" evidence="7">
    <location>
        <begin position="113"/>
        <end position="133"/>
    </location>
</feature>
<reference evidence="9" key="2">
    <citation type="submission" date="2023-06" db="EMBL/GenBank/DDBJ databases">
        <authorList>
            <consortium name="Lawrence Berkeley National Laboratory"/>
            <person name="Haridas S."/>
            <person name="Hensen N."/>
            <person name="Bonometti L."/>
            <person name="Westerberg I."/>
            <person name="Brannstrom I.O."/>
            <person name="Guillou S."/>
            <person name="Cros-Aarteil S."/>
            <person name="Calhoun S."/>
            <person name="Kuo A."/>
            <person name="Mondo S."/>
            <person name="Pangilinan J."/>
            <person name="Riley R."/>
            <person name="Labutti K."/>
            <person name="Andreopoulos B."/>
            <person name="Lipzen A."/>
            <person name="Chen C."/>
            <person name="Yanf M."/>
            <person name="Daum C."/>
            <person name="Ng V."/>
            <person name="Clum A."/>
            <person name="Steindorff A."/>
            <person name="Ohm R."/>
            <person name="Martin F."/>
            <person name="Silar P."/>
            <person name="Natvig D."/>
            <person name="Lalanne C."/>
            <person name="Gautier V."/>
            <person name="Ament-Velasquez S.L."/>
            <person name="Kruys A."/>
            <person name="Hutchinson M.I."/>
            <person name="Powell A.J."/>
            <person name="Barry K."/>
            <person name="Miller A.N."/>
            <person name="Grigoriev I.V."/>
            <person name="Debuchy R."/>
            <person name="Gladieux P."/>
            <person name="Thoren M.H."/>
            <person name="Johannesson H."/>
        </authorList>
    </citation>
    <scope>NUCLEOTIDE SEQUENCE</scope>
    <source>
        <strain evidence="9">SMH4131-1</strain>
    </source>
</reference>
<dbReference type="SMART" id="SM00443">
    <property type="entry name" value="G_patch"/>
    <property type="match status" value="1"/>
</dbReference>
<evidence type="ECO:0000256" key="5">
    <source>
        <dbReference type="ARBA" id="ARBA00023187"/>
    </source>
</evidence>
<evidence type="ECO:0000256" key="6">
    <source>
        <dbReference type="ARBA" id="ARBA00023242"/>
    </source>
</evidence>
<evidence type="ECO:0000313" key="9">
    <source>
        <dbReference type="EMBL" id="KAK3317207.1"/>
    </source>
</evidence>
<dbReference type="InterPro" id="IPR000467">
    <property type="entry name" value="G_patch_dom"/>
</dbReference>
<name>A0AAE0M2X8_9PEZI</name>
<feature type="compositionally biased region" description="Low complexity" evidence="7">
    <location>
        <begin position="170"/>
        <end position="183"/>
    </location>
</feature>
<dbReference type="PROSITE" id="PS50174">
    <property type="entry name" value="G_PATCH"/>
    <property type="match status" value="1"/>
</dbReference>
<organism evidence="9 10">
    <name type="scientific">Cercophora scortea</name>
    <dbReference type="NCBI Taxonomy" id="314031"/>
    <lineage>
        <taxon>Eukaryota</taxon>
        <taxon>Fungi</taxon>
        <taxon>Dikarya</taxon>
        <taxon>Ascomycota</taxon>
        <taxon>Pezizomycotina</taxon>
        <taxon>Sordariomycetes</taxon>
        <taxon>Sordariomycetidae</taxon>
        <taxon>Sordariales</taxon>
        <taxon>Lasiosphaeriaceae</taxon>
        <taxon>Cercophora</taxon>
    </lineage>
</organism>
<dbReference type="Proteomes" id="UP001286456">
    <property type="component" value="Unassembled WGS sequence"/>
</dbReference>
<feature type="region of interest" description="Disordered" evidence="7">
    <location>
        <begin position="860"/>
        <end position="891"/>
    </location>
</feature>
<dbReference type="AlphaFoldDB" id="A0AAE0M2X8"/>
<evidence type="ECO:0000256" key="2">
    <source>
        <dbReference type="ARBA" id="ARBA00010900"/>
    </source>
</evidence>
<dbReference type="Pfam" id="PF12457">
    <property type="entry name" value="TIP_N"/>
    <property type="match status" value="1"/>
</dbReference>
<comment type="similarity">
    <text evidence="2">Belongs to the TFP11/STIP family.</text>
</comment>
<gene>
    <name evidence="9" type="ORF">B0T19DRAFT_434460</name>
</gene>
<accession>A0AAE0M2X8</accession>
<feature type="region of interest" description="Disordered" evidence="7">
    <location>
        <begin position="313"/>
        <end position="373"/>
    </location>
</feature>
<proteinExistence type="inferred from homology"/>
<comment type="caution">
    <text evidence="9">The sequence shown here is derived from an EMBL/GenBank/DDBJ whole genome shotgun (WGS) entry which is preliminary data.</text>
</comment>
<dbReference type="GO" id="GO:0003677">
    <property type="term" value="F:DNA binding"/>
    <property type="evidence" value="ECO:0007669"/>
    <property type="project" value="UniProtKB-KW"/>
</dbReference>
<evidence type="ECO:0000256" key="3">
    <source>
        <dbReference type="ARBA" id="ARBA00022664"/>
    </source>
</evidence>
<keyword evidence="6" id="KW-0539">Nucleus</keyword>
<feature type="compositionally biased region" description="Polar residues" evidence="7">
    <location>
        <begin position="99"/>
        <end position="110"/>
    </location>
</feature>
<protein>
    <submittedName>
        <fullName evidence="9">GC-rich sequence DNA-binding factor-like protein-domain-containing protein</fullName>
    </submittedName>
</protein>
<dbReference type="InterPro" id="IPR022159">
    <property type="entry name" value="STIP/TFIP11_N"/>
</dbReference>
<evidence type="ECO:0000256" key="7">
    <source>
        <dbReference type="SAM" id="MobiDB-lite"/>
    </source>
</evidence>
<evidence type="ECO:0000259" key="8">
    <source>
        <dbReference type="PROSITE" id="PS50174"/>
    </source>
</evidence>
<dbReference type="InterPro" id="IPR022783">
    <property type="entry name" value="GCFC_dom"/>
</dbReference>
<keyword evidence="5" id="KW-0508">mRNA splicing</keyword>
<feature type="compositionally biased region" description="Acidic residues" evidence="7">
    <location>
        <begin position="147"/>
        <end position="160"/>
    </location>
</feature>
<reference evidence="9" key="1">
    <citation type="journal article" date="2023" name="Mol. Phylogenet. Evol.">
        <title>Genome-scale phylogeny and comparative genomics of the fungal order Sordariales.</title>
        <authorList>
            <person name="Hensen N."/>
            <person name="Bonometti L."/>
            <person name="Westerberg I."/>
            <person name="Brannstrom I.O."/>
            <person name="Guillou S."/>
            <person name="Cros-Aarteil S."/>
            <person name="Calhoun S."/>
            <person name="Haridas S."/>
            <person name="Kuo A."/>
            <person name="Mondo S."/>
            <person name="Pangilinan J."/>
            <person name="Riley R."/>
            <person name="LaButti K."/>
            <person name="Andreopoulos B."/>
            <person name="Lipzen A."/>
            <person name="Chen C."/>
            <person name="Yan M."/>
            <person name="Daum C."/>
            <person name="Ng V."/>
            <person name="Clum A."/>
            <person name="Steindorff A."/>
            <person name="Ohm R.A."/>
            <person name="Martin F."/>
            <person name="Silar P."/>
            <person name="Natvig D.O."/>
            <person name="Lalanne C."/>
            <person name="Gautier V."/>
            <person name="Ament-Velasquez S.L."/>
            <person name="Kruys A."/>
            <person name="Hutchinson M.I."/>
            <person name="Powell A.J."/>
            <person name="Barry K."/>
            <person name="Miller A.N."/>
            <person name="Grigoriev I.V."/>
            <person name="Debuchy R."/>
            <person name="Gladieux P."/>
            <person name="Hiltunen Thoren M."/>
            <person name="Johannesson H."/>
        </authorList>
    </citation>
    <scope>NUCLEOTIDE SEQUENCE</scope>
    <source>
        <strain evidence="9">SMH4131-1</strain>
    </source>
</reference>
<dbReference type="GO" id="GO:0000390">
    <property type="term" value="P:spliceosomal complex disassembly"/>
    <property type="evidence" value="ECO:0007669"/>
    <property type="project" value="InterPro"/>
</dbReference>
<dbReference type="PANTHER" id="PTHR23329">
    <property type="entry name" value="TUFTELIN-INTERACTING PROTEIN 11-RELATED"/>
    <property type="match status" value="1"/>
</dbReference>
<keyword evidence="4" id="KW-0747">Spliceosome</keyword>
<dbReference type="Pfam" id="PF07842">
    <property type="entry name" value="GCFC"/>
    <property type="match status" value="1"/>
</dbReference>
<dbReference type="GO" id="GO:0071008">
    <property type="term" value="C:U2-type post-mRNA release spliceosomal complex"/>
    <property type="evidence" value="ECO:0007669"/>
    <property type="project" value="TreeGrafter"/>
</dbReference>
<keyword evidence="10" id="KW-1185">Reference proteome</keyword>
<keyword evidence="9" id="KW-0238">DNA-binding</keyword>
<feature type="region of interest" description="Disordered" evidence="7">
    <location>
        <begin position="1"/>
        <end position="267"/>
    </location>
</feature>
<dbReference type="InterPro" id="IPR045211">
    <property type="entry name" value="TFP11/STIP/Ntr1"/>
</dbReference>
<feature type="compositionally biased region" description="Basic and acidic residues" evidence="7">
    <location>
        <begin position="1"/>
        <end position="13"/>
    </location>
</feature>
<feature type="compositionally biased region" description="Pro residues" evidence="7">
    <location>
        <begin position="200"/>
        <end position="209"/>
    </location>
</feature>
<evidence type="ECO:0000256" key="1">
    <source>
        <dbReference type="ARBA" id="ARBA00004123"/>
    </source>
</evidence>